<feature type="region of interest" description="Disordered" evidence="1">
    <location>
        <begin position="25"/>
        <end position="54"/>
    </location>
</feature>
<dbReference type="SUPFAM" id="SSF49503">
    <property type="entry name" value="Cupredoxins"/>
    <property type="match status" value="1"/>
</dbReference>
<protein>
    <submittedName>
        <fullName evidence="3">Multicopper oxidase domain-containing protein</fullName>
    </submittedName>
</protein>
<dbReference type="Proteomes" id="UP001321018">
    <property type="component" value="Unassembled WGS sequence"/>
</dbReference>
<evidence type="ECO:0000313" key="3">
    <source>
        <dbReference type="EMBL" id="MCU4741588.1"/>
    </source>
</evidence>
<feature type="compositionally biased region" description="Basic residues" evidence="1">
    <location>
        <begin position="205"/>
        <end position="248"/>
    </location>
</feature>
<reference evidence="3" key="1">
    <citation type="submission" date="2022-09" db="EMBL/GenBank/DDBJ databases">
        <title>Enrichment on poylsaccharides allowed isolation of novel metabolic and taxonomic groups of Haloarchaea.</title>
        <authorList>
            <person name="Sorokin D.Y."/>
            <person name="Elcheninov A.G."/>
            <person name="Khizhniak T.V."/>
            <person name="Kolganova T.V."/>
            <person name="Kublanov I.V."/>
        </authorList>
    </citation>
    <scope>NUCLEOTIDE SEQUENCE</scope>
    <source>
        <strain evidence="3">AArc-xg1-1</strain>
    </source>
</reference>
<feature type="compositionally biased region" description="Acidic residues" evidence="1">
    <location>
        <begin position="127"/>
        <end position="136"/>
    </location>
</feature>
<dbReference type="EMBL" id="JAOPKA010000004">
    <property type="protein sequence ID" value="MCU4741588.1"/>
    <property type="molecule type" value="Genomic_DNA"/>
</dbReference>
<feature type="non-terminal residue" evidence="3">
    <location>
        <position position="1"/>
    </location>
</feature>
<comment type="caution">
    <text evidence="3">The sequence shown here is derived from an EMBL/GenBank/DDBJ whole genome shotgun (WGS) entry which is preliminary data.</text>
</comment>
<dbReference type="InterPro" id="IPR045087">
    <property type="entry name" value="Cu-oxidase_fam"/>
</dbReference>
<dbReference type="PANTHER" id="PTHR48267:SF1">
    <property type="entry name" value="BILIRUBIN OXIDASE"/>
    <property type="match status" value="1"/>
</dbReference>
<feature type="region of interest" description="Disordered" evidence="1">
    <location>
        <begin position="127"/>
        <end position="152"/>
    </location>
</feature>
<dbReference type="PANTHER" id="PTHR48267">
    <property type="entry name" value="CUPREDOXIN SUPERFAMILY PROTEIN"/>
    <property type="match status" value="1"/>
</dbReference>
<dbReference type="GO" id="GO:0005507">
    <property type="term" value="F:copper ion binding"/>
    <property type="evidence" value="ECO:0007669"/>
    <property type="project" value="InterPro"/>
</dbReference>
<accession>A0AAP2YYW7</accession>
<feature type="domain" description="Plastocyanin-like" evidence="2">
    <location>
        <begin position="69"/>
        <end position="196"/>
    </location>
</feature>
<organism evidence="3 4">
    <name type="scientific">Natronoglomus mannanivorans</name>
    <dbReference type="NCBI Taxonomy" id="2979990"/>
    <lineage>
        <taxon>Archaea</taxon>
        <taxon>Methanobacteriati</taxon>
        <taxon>Methanobacteriota</taxon>
        <taxon>Stenosarchaea group</taxon>
        <taxon>Halobacteria</taxon>
        <taxon>Halobacteriales</taxon>
        <taxon>Natrialbaceae</taxon>
        <taxon>Natronoglomus</taxon>
    </lineage>
</organism>
<dbReference type="Pfam" id="PF07731">
    <property type="entry name" value="Cu-oxidase_2"/>
    <property type="match status" value="1"/>
</dbReference>
<dbReference type="GO" id="GO:0016491">
    <property type="term" value="F:oxidoreductase activity"/>
    <property type="evidence" value="ECO:0007669"/>
    <property type="project" value="InterPro"/>
</dbReference>
<sequence>DHDDGMGHGDVDHPQLPEIMQIQVADEVERPDTSADPTELTLPDRNGPDPDDAEITREITMGMGEDEHGLMVHTLNDKHWGDSVDIKPKLGSTEIWELVNDDHHTHPIHLHLVEFRVIDRERHDDHDEMDGMDEGDMDHPTGPLPNERGGKDVVRVDPGETVRIAVQFGNFPGKFPFHCHVLEHEEHDMMRPFEVVGENGTNKPGRGRSGKPGRGRSGKPGRGRSGKPGRGRSGKPGRGRSGKPGRGR</sequence>
<proteinExistence type="predicted"/>
<dbReference type="RefSeq" id="WP_338003424.1">
    <property type="nucleotide sequence ID" value="NZ_JAOPKA010000004.1"/>
</dbReference>
<dbReference type="Gene3D" id="2.60.40.420">
    <property type="entry name" value="Cupredoxins - blue copper proteins"/>
    <property type="match status" value="1"/>
</dbReference>
<evidence type="ECO:0000259" key="2">
    <source>
        <dbReference type="Pfam" id="PF07731"/>
    </source>
</evidence>
<dbReference type="InterPro" id="IPR008972">
    <property type="entry name" value="Cupredoxin"/>
</dbReference>
<dbReference type="CDD" id="cd13891">
    <property type="entry name" value="CuRO_3_CotA_like"/>
    <property type="match status" value="1"/>
</dbReference>
<feature type="region of interest" description="Disordered" evidence="1">
    <location>
        <begin position="195"/>
        <end position="248"/>
    </location>
</feature>
<dbReference type="AlphaFoldDB" id="A0AAP2YYW7"/>
<gene>
    <name evidence="3" type="ORF">OB960_09255</name>
</gene>
<evidence type="ECO:0000256" key="1">
    <source>
        <dbReference type="SAM" id="MobiDB-lite"/>
    </source>
</evidence>
<name>A0AAP2YYW7_9EURY</name>
<evidence type="ECO:0000313" key="4">
    <source>
        <dbReference type="Proteomes" id="UP001321018"/>
    </source>
</evidence>
<dbReference type="InterPro" id="IPR011706">
    <property type="entry name" value="Cu-oxidase_C"/>
</dbReference>